<dbReference type="Gene3D" id="1.10.150.130">
    <property type="match status" value="1"/>
</dbReference>
<dbReference type="AlphaFoldDB" id="A0A1Z4JR31"/>
<dbReference type="GO" id="GO:0006310">
    <property type="term" value="P:DNA recombination"/>
    <property type="evidence" value="ECO:0007669"/>
    <property type="project" value="UniProtKB-KW"/>
</dbReference>
<dbReference type="GO" id="GO:0003677">
    <property type="term" value="F:DNA binding"/>
    <property type="evidence" value="ECO:0007669"/>
    <property type="project" value="UniProtKB-UniRule"/>
</dbReference>
<evidence type="ECO:0000313" key="5">
    <source>
        <dbReference type="EMBL" id="BAY59192.1"/>
    </source>
</evidence>
<keyword evidence="2" id="KW-0233">DNA recombination</keyword>
<dbReference type="GO" id="GO:0015074">
    <property type="term" value="P:DNA integration"/>
    <property type="evidence" value="ECO:0007669"/>
    <property type="project" value="InterPro"/>
</dbReference>
<dbReference type="Gene3D" id="1.10.443.10">
    <property type="entry name" value="Intergrase catalytic core"/>
    <property type="match status" value="1"/>
</dbReference>
<dbReference type="Pfam" id="PF02899">
    <property type="entry name" value="Phage_int_SAM_1"/>
    <property type="match status" value="1"/>
</dbReference>
<protein>
    <submittedName>
        <fullName evidence="5">Tyrosine recombinase XerC</fullName>
    </submittedName>
</protein>
<name>A0A1Z4JR31_LEPBY</name>
<feature type="domain" description="Core-binding (CB)" evidence="4">
    <location>
        <begin position="7"/>
        <end position="87"/>
    </location>
</feature>
<dbReference type="InterPro" id="IPR011010">
    <property type="entry name" value="DNA_brk_join_enz"/>
</dbReference>
<sequence length="337" mass="38937">MMTSRINENDRLLSEWLEQYRETTSTFYSYRTAGELFTRFLGDRSITEIQPEDVERFVQELEGDSKLAFNSLRSYKAAIRSFLKYISARPDLLHPLSIAHPPRRKLPDLYIDLRLNEVMQKEDNARNRVLLWLTIVVRCTTTEVLGLRWQDVDPQERCLVLRDHTLPESQDKEPRKAFLCNPIWSELIALRKGRSLDEHVFHGTRGTRLAPAQLNQIIVQALHRVGIDATPRDVCFSVKGKDRDYHLASWTEVQSPSYSQLPPYYAPRTASIQVGGTEVLRIENGKLLDANRPWAAQNLTNVAMFWDDEPVYVVEANLVTLNRLRIITNAYGLSILQ</sequence>
<reference evidence="5 6" key="1">
    <citation type="submission" date="2017-06" db="EMBL/GenBank/DDBJ databases">
        <title>Genome sequencing of cyanobaciteial culture collection at National Institute for Environmental Studies (NIES).</title>
        <authorList>
            <person name="Hirose Y."/>
            <person name="Shimura Y."/>
            <person name="Fujisawa T."/>
            <person name="Nakamura Y."/>
            <person name="Kawachi M."/>
        </authorList>
    </citation>
    <scope>NUCLEOTIDE SEQUENCE [LARGE SCALE GENOMIC DNA]</scope>
    <source>
        <strain evidence="5 6">NIES-2135</strain>
        <plasmid evidence="6">Plasmid Plasmid1 dna</plasmid>
    </source>
</reference>
<evidence type="ECO:0000256" key="3">
    <source>
        <dbReference type="PROSITE-ProRule" id="PRU01248"/>
    </source>
</evidence>
<dbReference type="InterPro" id="IPR010998">
    <property type="entry name" value="Integrase_recombinase_N"/>
</dbReference>
<dbReference type="InterPro" id="IPR004107">
    <property type="entry name" value="Integrase_SAM-like_N"/>
</dbReference>
<geneLocation type="plasmid" evidence="5">
    <name>plasmid1</name>
</geneLocation>
<accession>A0A1Z4JR31</accession>
<evidence type="ECO:0000256" key="2">
    <source>
        <dbReference type="ARBA" id="ARBA00023172"/>
    </source>
</evidence>
<evidence type="ECO:0000259" key="4">
    <source>
        <dbReference type="PROSITE" id="PS51900"/>
    </source>
</evidence>
<dbReference type="InterPro" id="IPR044068">
    <property type="entry name" value="CB"/>
</dbReference>
<proteinExistence type="predicted"/>
<evidence type="ECO:0000256" key="1">
    <source>
        <dbReference type="ARBA" id="ARBA00023125"/>
    </source>
</evidence>
<organism evidence="5 6">
    <name type="scientific">Leptolyngbya boryana NIES-2135</name>
    <dbReference type="NCBI Taxonomy" id="1973484"/>
    <lineage>
        <taxon>Bacteria</taxon>
        <taxon>Bacillati</taxon>
        <taxon>Cyanobacteriota</taxon>
        <taxon>Cyanophyceae</taxon>
        <taxon>Leptolyngbyales</taxon>
        <taxon>Leptolyngbyaceae</taxon>
        <taxon>Leptolyngbya group</taxon>
        <taxon>Leptolyngbya</taxon>
    </lineage>
</organism>
<evidence type="ECO:0000313" key="6">
    <source>
        <dbReference type="Proteomes" id="UP000217895"/>
    </source>
</evidence>
<keyword evidence="1 3" id="KW-0238">DNA-binding</keyword>
<dbReference type="InterPro" id="IPR013762">
    <property type="entry name" value="Integrase-like_cat_sf"/>
</dbReference>
<dbReference type="EMBL" id="AP018204">
    <property type="protein sequence ID" value="BAY59192.1"/>
    <property type="molecule type" value="Genomic_DNA"/>
</dbReference>
<dbReference type="PROSITE" id="PS51900">
    <property type="entry name" value="CB"/>
    <property type="match status" value="1"/>
</dbReference>
<dbReference type="SUPFAM" id="SSF56349">
    <property type="entry name" value="DNA breaking-rejoining enzymes"/>
    <property type="match status" value="1"/>
</dbReference>
<keyword evidence="6" id="KW-1185">Reference proteome</keyword>
<keyword evidence="5" id="KW-0614">Plasmid</keyword>
<gene>
    <name evidence="5" type="primary">xerC</name>
    <name evidence="5" type="ORF">NIES2135_60690</name>
</gene>
<dbReference type="Proteomes" id="UP000217895">
    <property type="component" value="Plasmid Plasmid1 dna"/>
</dbReference>